<feature type="domain" description="DUF4435" evidence="2">
    <location>
        <begin position="28"/>
        <end position="274"/>
    </location>
</feature>
<feature type="coiled-coil region" evidence="1">
    <location>
        <begin position="267"/>
        <end position="298"/>
    </location>
</feature>
<dbReference type="RefSeq" id="WP_024995903.1">
    <property type="nucleotide sequence ID" value="NZ_ATZI01000001.1"/>
</dbReference>
<name>A0A069D0E3_9BACE</name>
<evidence type="ECO:0000256" key="1">
    <source>
        <dbReference type="SAM" id="Coils"/>
    </source>
</evidence>
<keyword evidence="3" id="KW-0547">Nucleotide-binding</keyword>
<dbReference type="eggNOG" id="COG1123">
    <property type="taxonomic scope" value="Bacteria"/>
</dbReference>
<comment type="caution">
    <text evidence="3">The sequence shown here is derived from an EMBL/GenBank/DDBJ whole genome shotgun (WGS) entry which is preliminary data.</text>
</comment>
<reference evidence="3 4" key="1">
    <citation type="journal article" date="2015" name="Microbes Environ.">
        <title>Distribution and evolution of nitrogen fixation genes in the phylum bacteroidetes.</title>
        <authorList>
            <person name="Inoue J."/>
            <person name="Oshima K."/>
            <person name="Suda W."/>
            <person name="Sakamoto M."/>
            <person name="Iino T."/>
            <person name="Noda S."/>
            <person name="Hongoh Y."/>
            <person name="Hattori M."/>
            <person name="Ohkuma M."/>
        </authorList>
    </citation>
    <scope>NUCLEOTIDE SEQUENCE [LARGE SCALE GENOMIC DNA]</scope>
    <source>
        <strain evidence="3 4">JCM 15093</strain>
    </source>
</reference>
<keyword evidence="1" id="KW-0175">Coiled coil</keyword>
<sequence length="332" mass="39597">MGKRLVDNLSSSYIGAAQQLYPKKTRKKIVAYVESYDDIAFWRNLLEEFETEEYYFEVMLPSNTSLSKGKKMVLMNTLRVEELGKSLIACVDSDFDFLLQGATATSRKLNENKYVFQTYAYAIENYHCYADGLHEVCVQSTLNDKRLFDFNAFMKRYSEIAYPLFLWTVFFYRQYDTHSFPMNEFHACVRVRDLNFHHPEVALERMQKEVSAKLFQLKKRFGQFTPEVEKLGEDLQKLGLNPETTYLYIQGHHIMDNVVMKILNPVCAVLRREREEEIKRLAEHEEQYRNELTSYENSQVNVEVMLRRAQSYKELYLYKWLRDDVREFMKEK</sequence>
<keyword evidence="3" id="KW-0067">ATP-binding</keyword>
<dbReference type="EMBL" id="BAJS01000003">
    <property type="protein sequence ID" value="GAK35850.1"/>
    <property type="molecule type" value="Genomic_DNA"/>
</dbReference>
<dbReference type="Pfam" id="PF14491">
    <property type="entry name" value="DUF4435"/>
    <property type="match status" value="1"/>
</dbReference>
<organism evidence="3 4">
    <name type="scientific">Bacteroides graminisolvens DSM 19988 = JCM 15093</name>
    <dbReference type="NCBI Taxonomy" id="1121097"/>
    <lineage>
        <taxon>Bacteria</taxon>
        <taxon>Pseudomonadati</taxon>
        <taxon>Bacteroidota</taxon>
        <taxon>Bacteroidia</taxon>
        <taxon>Bacteroidales</taxon>
        <taxon>Bacteroidaceae</taxon>
        <taxon>Bacteroides</taxon>
    </lineage>
</organism>
<dbReference type="OrthoDB" id="1091676at2"/>
<dbReference type="Proteomes" id="UP000027601">
    <property type="component" value="Unassembled WGS sequence"/>
</dbReference>
<evidence type="ECO:0000313" key="4">
    <source>
        <dbReference type="Proteomes" id="UP000027601"/>
    </source>
</evidence>
<keyword evidence="4" id="KW-1185">Reference proteome</keyword>
<accession>A0A069D0E3</accession>
<evidence type="ECO:0000313" key="3">
    <source>
        <dbReference type="EMBL" id="GAK35850.1"/>
    </source>
</evidence>
<dbReference type="STRING" id="1121097.GCA_000428125_00638"/>
<proteinExistence type="predicted"/>
<dbReference type="AlphaFoldDB" id="A0A069D0E3"/>
<protein>
    <submittedName>
        <fullName evidence="3">Putative ABC transporter ATP-binding protein</fullName>
    </submittedName>
</protein>
<dbReference type="InterPro" id="IPR029492">
    <property type="entry name" value="DUF4435"/>
</dbReference>
<gene>
    <name evidence="3" type="ORF">JCM15093_977</name>
</gene>
<evidence type="ECO:0000259" key="2">
    <source>
        <dbReference type="Pfam" id="PF14491"/>
    </source>
</evidence>
<dbReference type="GO" id="GO:0005524">
    <property type="term" value="F:ATP binding"/>
    <property type="evidence" value="ECO:0007669"/>
    <property type="project" value="UniProtKB-KW"/>
</dbReference>